<gene>
    <name evidence="1" type="ORF">K1X11_019415</name>
</gene>
<organism evidence="1 2">
    <name type="scientific">Actomonas aquatica</name>
    <dbReference type="NCBI Taxonomy" id="2866162"/>
    <lineage>
        <taxon>Bacteria</taxon>
        <taxon>Pseudomonadati</taxon>
        <taxon>Verrucomicrobiota</taxon>
        <taxon>Opitutia</taxon>
        <taxon>Opitutales</taxon>
        <taxon>Opitutaceae</taxon>
        <taxon>Actomonas</taxon>
    </lineage>
</organism>
<evidence type="ECO:0000313" key="1">
    <source>
        <dbReference type="EMBL" id="WRQ86989.1"/>
    </source>
</evidence>
<dbReference type="Proteomes" id="UP000738431">
    <property type="component" value="Chromosome"/>
</dbReference>
<dbReference type="EMBL" id="CP139781">
    <property type="protein sequence ID" value="WRQ86989.1"/>
    <property type="molecule type" value="Genomic_DNA"/>
</dbReference>
<proteinExistence type="predicted"/>
<sequence>MSFSHPWSAFAEVQVVNSFAELVATPFAGAVNALCWPRELAGDFGEVVAQVVALGGGDDITTLDEEDLMALSLGARGREARAVLIEDLRRLTQHGLQPSLDCFGRLTRDESGGPVSTDVQSWHVDAAPVIVDTYLCSYTTASSEGLRTADALLCTEIPAVRAALLAEYGGADDDGFRAYLREQYYDLHYEAAAGAVPFAFGFGNMWRIANQCPGSPVPPCVHRAPSPPAGAPPRLLLIS</sequence>
<name>A0ABZ1C5W3_9BACT</name>
<protein>
    <submittedName>
        <fullName evidence="1">Uncharacterized protein</fullName>
    </submittedName>
</protein>
<accession>A0ABZ1C5W3</accession>
<evidence type="ECO:0000313" key="2">
    <source>
        <dbReference type="Proteomes" id="UP000738431"/>
    </source>
</evidence>
<reference evidence="1 2" key="1">
    <citation type="submission" date="2023-12" db="EMBL/GenBank/DDBJ databases">
        <title>Description of an unclassified Opitutus bacterium of Verrucomicrobiota.</title>
        <authorList>
            <person name="Zhang D.-F."/>
        </authorList>
    </citation>
    <scope>NUCLEOTIDE SEQUENCE [LARGE SCALE GENOMIC DNA]</scope>
    <source>
        <strain evidence="1 2">WL0086</strain>
    </source>
</reference>
<dbReference type="RefSeq" id="WP_221029596.1">
    <property type="nucleotide sequence ID" value="NZ_CP139781.1"/>
</dbReference>
<keyword evidence="2" id="KW-1185">Reference proteome</keyword>